<dbReference type="EMBL" id="BMMZ01000003">
    <property type="protein sequence ID" value="GGL58721.1"/>
    <property type="molecule type" value="Genomic_DNA"/>
</dbReference>
<dbReference type="Proteomes" id="UP000613840">
    <property type="component" value="Unassembled WGS sequence"/>
</dbReference>
<dbReference type="SUPFAM" id="SSF48208">
    <property type="entry name" value="Six-hairpin glycosidases"/>
    <property type="match status" value="1"/>
</dbReference>
<keyword evidence="4" id="KW-1185">Reference proteome</keyword>
<comment type="caution">
    <text evidence="3">The sequence shown here is derived from an EMBL/GenBank/DDBJ whole genome shotgun (WGS) entry which is preliminary data.</text>
</comment>
<dbReference type="Pfam" id="PF22422">
    <property type="entry name" value="MGH1-like_GH"/>
    <property type="match status" value="1"/>
</dbReference>
<dbReference type="AlphaFoldDB" id="A0A917S4T9"/>
<dbReference type="InterPro" id="IPR032856">
    <property type="entry name" value="GDE_N_bis"/>
</dbReference>
<sequence>MQGLAIMSQSTKSQSALPSAPIDEVAAAAGALSREAEVTLVEGSTFCLSDKSGSISGAARGLYYKDTRVLSALELTVDGVLPDILTVVPDQAYSCRFVGRGVRRESEFEATLLIERRRWIGAGLREDITLSNHATQDVRVRLDLRIDADFADIFEIRGIKGRERTITRHSDAGRLELRLENAVDQRSVLITAAGWQTSPDGLTVETTVPARGSWTGTVQVAPGDDDHDQEPTFTDSRPVAESVPALRAAAWNAAAPKITVGHPGLDRALTISRRDLGALRIFDEDHPEDAAVAAGAPWFMTLFGRDSLLTSAMMLPYFGDLALGTLRSLARLQGTTDNPQNEEQPGKILHEIRKGSDPSLSLGGTGVYYGSIDSTPLFVVVVAQALRWGQPIDAVAELMPAVDRAMSWITDYGDRDGDVFLEYERTADHGLDNQGWKDSGDSISFADGRLATGSIALAEVQGYAYAAFRARAELARAFGEDQQPWLDRAADLQRRFHQAFWLPEQGFYAIALDGTKTPVDTATSNIGHCLWSGIVPDDVAGQVVERLMSPGMFTGFGIRTLADDAGRYNPASYHNGSVWPHDTVLVAAGIARYGFRAEAERILAGLLDAADSYGGRLPELLCGFGRDEVPTPVPYPTACSPQAWAAAVPYQLLTTALGLDADLPQRRLTAGPAMAVLGATRVSGLRVGPASLTLVADQDFVEVTGLPFSVTVTSTD</sequence>
<dbReference type="InterPro" id="IPR054491">
    <property type="entry name" value="MGH1-like_GH"/>
</dbReference>
<proteinExistence type="predicted"/>
<dbReference type="GO" id="GO:0005975">
    <property type="term" value="P:carbohydrate metabolic process"/>
    <property type="evidence" value="ECO:0007669"/>
    <property type="project" value="InterPro"/>
</dbReference>
<dbReference type="Pfam" id="PF14742">
    <property type="entry name" value="GDE_N_bis"/>
    <property type="match status" value="1"/>
</dbReference>
<feature type="domain" description="Putative glycogen debranching enzyme N-terminal" evidence="1">
    <location>
        <begin position="40"/>
        <end position="217"/>
    </location>
</feature>
<dbReference type="InterPro" id="IPR012341">
    <property type="entry name" value="6hp_glycosidase-like_sf"/>
</dbReference>
<dbReference type="InterPro" id="IPR008928">
    <property type="entry name" value="6-hairpin_glycosidase_sf"/>
</dbReference>
<evidence type="ECO:0000313" key="4">
    <source>
        <dbReference type="Proteomes" id="UP000613840"/>
    </source>
</evidence>
<evidence type="ECO:0000259" key="2">
    <source>
        <dbReference type="Pfam" id="PF22422"/>
    </source>
</evidence>
<name>A0A917S4T9_9ACTN</name>
<accession>A0A917S4T9</accession>
<dbReference type="Gene3D" id="1.50.10.10">
    <property type="match status" value="1"/>
</dbReference>
<evidence type="ECO:0000313" key="3">
    <source>
        <dbReference type="EMBL" id="GGL58721.1"/>
    </source>
</evidence>
<organism evidence="3 4">
    <name type="scientific">Microlunatus endophyticus</name>
    <dbReference type="NCBI Taxonomy" id="1716077"/>
    <lineage>
        <taxon>Bacteria</taxon>
        <taxon>Bacillati</taxon>
        <taxon>Actinomycetota</taxon>
        <taxon>Actinomycetes</taxon>
        <taxon>Propionibacteriales</taxon>
        <taxon>Propionibacteriaceae</taxon>
        <taxon>Microlunatus</taxon>
    </lineage>
</organism>
<reference evidence="3" key="1">
    <citation type="journal article" date="2014" name="Int. J. Syst. Evol. Microbiol.">
        <title>Complete genome sequence of Corynebacterium casei LMG S-19264T (=DSM 44701T), isolated from a smear-ripened cheese.</title>
        <authorList>
            <consortium name="US DOE Joint Genome Institute (JGI-PGF)"/>
            <person name="Walter F."/>
            <person name="Albersmeier A."/>
            <person name="Kalinowski J."/>
            <person name="Ruckert C."/>
        </authorList>
    </citation>
    <scope>NUCLEOTIDE SEQUENCE</scope>
    <source>
        <strain evidence="3">CGMCC 4.7306</strain>
    </source>
</reference>
<protein>
    <submittedName>
        <fullName evidence="3">Amylo-alpha-1,6-glucosidase</fullName>
    </submittedName>
</protein>
<evidence type="ECO:0000259" key="1">
    <source>
        <dbReference type="Pfam" id="PF14742"/>
    </source>
</evidence>
<reference evidence="3" key="2">
    <citation type="submission" date="2020-09" db="EMBL/GenBank/DDBJ databases">
        <authorList>
            <person name="Sun Q."/>
            <person name="Zhou Y."/>
        </authorList>
    </citation>
    <scope>NUCLEOTIDE SEQUENCE</scope>
    <source>
        <strain evidence="3">CGMCC 4.7306</strain>
    </source>
</reference>
<gene>
    <name evidence="3" type="ORF">GCM10011575_16430</name>
</gene>
<feature type="domain" description="Mannosylglycerate hydrolase MGH1-like glycoside hydrolase" evidence="2">
    <location>
        <begin position="412"/>
        <end position="610"/>
    </location>
</feature>